<proteinExistence type="inferred from homology"/>
<dbReference type="EMBL" id="GG663751">
    <property type="protein sequence ID" value="EEH51519.1"/>
    <property type="molecule type" value="Genomic_DNA"/>
</dbReference>
<dbReference type="Proteomes" id="UP000001876">
    <property type="component" value="Unassembled WGS sequence"/>
</dbReference>
<accession>C1N9G3</accession>
<organism evidence="5">
    <name type="scientific">Micromonas pusilla (strain CCMP1545)</name>
    <name type="common">Picoplanktonic green alga</name>
    <dbReference type="NCBI Taxonomy" id="564608"/>
    <lineage>
        <taxon>Eukaryota</taxon>
        <taxon>Viridiplantae</taxon>
        <taxon>Chlorophyta</taxon>
        <taxon>Mamiellophyceae</taxon>
        <taxon>Mamiellales</taxon>
        <taxon>Mamiellaceae</taxon>
        <taxon>Micromonas</taxon>
    </lineage>
</organism>
<dbReference type="OMA" id="ADAMPFR"/>
<keyword evidence="4" id="KW-0346">Stress response</keyword>
<reference evidence="4 5" key="1">
    <citation type="journal article" date="2009" name="Science">
        <title>Green evolution and dynamic adaptations revealed by genomes of the marine picoeukaryotes Micromonas.</title>
        <authorList>
            <person name="Worden A.Z."/>
            <person name="Lee J.H."/>
            <person name="Mock T."/>
            <person name="Rouze P."/>
            <person name="Simmons M.P."/>
            <person name="Aerts A.L."/>
            <person name="Allen A.E."/>
            <person name="Cuvelier M.L."/>
            <person name="Derelle E."/>
            <person name="Everett M.V."/>
            <person name="Foulon E."/>
            <person name="Grimwood J."/>
            <person name="Gundlach H."/>
            <person name="Henrissat B."/>
            <person name="Napoli C."/>
            <person name="McDonald S.M."/>
            <person name="Parker M.S."/>
            <person name="Rombauts S."/>
            <person name="Salamov A."/>
            <person name="Von Dassow P."/>
            <person name="Badger J.H."/>
            <person name="Coutinho P.M."/>
            <person name="Demir E."/>
            <person name="Dubchak I."/>
            <person name="Gentemann C."/>
            <person name="Eikrem W."/>
            <person name="Gready J.E."/>
            <person name="John U."/>
            <person name="Lanier W."/>
            <person name="Lindquist E.A."/>
            <person name="Lucas S."/>
            <person name="Mayer K.F."/>
            <person name="Moreau H."/>
            <person name="Not F."/>
            <person name="Otillar R."/>
            <person name="Panaud O."/>
            <person name="Pangilinan J."/>
            <person name="Paulsen I."/>
            <person name="Piegu B."/>
            <person name="Poliakov A."/>
            <person name="Robbens S."/>
            <person name="Schmutz J."/>
            <person name="Toulza E."/>
            <person name="Wyss T."/>
            <person name="Zelensky A."/>
            <person name="Zhou K."/>
            <person name="Armbrust E.V."/>
            <person name="Bhattacharya D."/>
            <person name="Goodenough U.W."/>
            <person name="Van de Peer Y."/>
            <person name="Grigoriev I.V."/>
        </authorList>
    </citation>
    <scope>NUCLEOTIDE SEQUENCE [LARGE SCALE GENOMIC DNA]</scope>
    <source>
        <strain evidence="4 5">CCMP1545</strain>
    </source>
</reference>
<evidence type="ECO:0000256" key="1">
    <source>
        <dbReference type="ARBA" id="ARBA00022741"/>
    </source>
</evidence>
<evidence type="ECO:0000256" key="3">
    <source>
        <dbReference type="RuleBase" id="RU003322"/>
    </source>
</evidence>
<gene>
    <name evidence="4" type="ORF">MICPUCDRAFT_30414</name>
</gene>
<keyword evidence="5" id="KW-1185">Reference proteome</keyword>
<comment type="similarity">
    <text evidence="3">Belongs to the heat shock protein 70 family.</text>
</comment>
<dbReference type="PROSITE" id="PS00297">
    <property type="entry name" value="HSP70_1"/>
    <property type="match status" value="1"/>
</dbReference>
<evidence type="ECO:0000313" key="4">
    <source>
        <dbReference type="EMBL" id="EEH51519.1"/>
    </source>
</evidence>
<dbReference type="AlphaFoldDB" id="C1N9G3"/>
<dbReference type="SUPFAM" id="SSF53067">
    <property type="entry name" value="Actin-like ATPase domain"/>
    <property type="match status" value="2"/>
</dbReference>
<dbReference type="InterPro" id="IPR013126">
    <property type="entry name" value="Hsp_70_fam"/>
</dbReference>
<dbReference type="GO" id="GO:0005524">
    <property type="term" value="F:ATP binding"/>
    <property type="evidence" value="ECO:0007669"/>
    <property type="project" value="UniProtKB-KW"/>
</dbReference>
<keyword evidence="1 3" id="KW-0547">Nucleotide-binding</keyword>
<evidence type="ECO:0000256" key="2">
    <source>
        <dbReference type="ARBA" id="ARBA00022840"/>
    </source>
</evidence>
<sequence>MPASPRAAAAAAASDDAAAGVALPCHPGVFLAVVVALVSVAVSWLDLARETTLGIDLGTTHSVAATCDKGVVSVVRVDGGVRADGGWDDGDDDDGFGGFGGGLTLPSVVRFERRRRRRRRKDDDDDDDDDSYDVVAIGAPAARARAVAPSRVVYDAKRVIGRAWADPVVREEADAMPFRVVKRRGNGDDLDDLDDGVAFALTDEDDDDEFLEDVFAIVSPEEVSARVLRHLKRAAEASMSRARRALGFKFASATISVPVEFGAAQRAATIRAAERAGFASTRLIEEPVAAAIAHGLDARYNNNNASSSDVTSSSGDSRLVVVYDLGGGTLDVAVLRLDPETRTFLVMGTAGDPRLGGEDFDRALLTLVEGRLSRISIASSGAGMRERAMREVERAKRAIGSGYGGRRRSAATMRFCGGGGGAGPAPATSVSLLLDDDASGSSSGGGDDHLLCEDVVLSGDDITLASEALLSRATTPVRDALRRAGEVSPAEVDDVVLVGGGTRLLAVRERLGEVFEGRELRDGVDPALAIAIGAARSYAC</sequence>
<dbReference type="eggNOG" id="KOG0100">
    <property type="taxonomic scope" value="Eukaryota"/>
</dbReference>
<dbReference type="RefSeq" id="XP_003064614.1">
    <property type="nucleotide sequence ID" value="XM_003064568.1"/>
</dbReference>
<dbReference type="InterPro" id="IPR043129">
    <property type="entry name" value="ATPase_NBD"/>
</dbReference>
<dbReference type="InterPro" id="IPR018181">
    <property type="entry name" value="Heat_shock_70_CS"/>
</dbReference>
<dbReference type="OrthoDB" id="2401965at2759"/>
<dbReference type="GO" id="GO:0140662">
    <property type="term" value="F:ATP-dependent protein folding chaperone"/>
    <property type="evidence" value="ECO:0007669"/>
    <property type="project" value="InterPro"/>
</dbReference>
<keyword evidence="2 3" id="KW-0067">ATP-binding</keyword>
<protein>
    <submittedName>
        <fullName evidence="4">Heat shock protein 70</fullName>
    </submittedName>
</protein>
<evidence type="ECO:0000313" key="5">
    <source>
        <dbReference type="Proteomes" id="UP000001876"/>
    </source>
</evidence>
<dbReference type="Pfam" id="PF00012">
    <property type="entry name" value="HSP70"/>
    <property type="match status" value="2"/>
</dbReference>
<dbReference type="KEGG" id="mpp:MICPUCDRAFT_30414"/>
<dbReference type="GeneID" id="9689889"/>
<dbReference type="STRING" id="564608.C1N9G3"/>
<dbReference type="Gene3D" id="3.30.420.40">
    <property type="match status" value="4"/>
</dbReference>
<dbReference type="Gene3D" id="3.90.640.10">
    <property type="entry name" value="Actin, Chain A, domain 4"/>
    <property type="match status" value="1"/>
</dbReference>
<name>C1N9G3_MICPC</name>
<dbReference type="PANTHER" id="PTHR19375">
    <property type="entry name" value="HEAT SHOCK PROTEIN 70KDA"/>
    <property type="match status" value="1"/>
</dbReference>